<dbReference type="FunFam" id="3.40.50.1970:FF:000003">
    <property type="entry name" value="Alcohol dehydrogenase, iron-containing"/>
    <property type="match status" value="1"/>
</dbReference>
<reference evidence="4 5" key="1">
    <citation type="submission" date="2009-01" db="EMBL/GenBank/DDBJ databases">
        <authorList>
            <person name="Fulton L."/>
            <person name="Clifton S."/>
            <person name="Fulton B."/>
            <person name="Xu J."/>
            <person name="Minx P."/>
            <person name="Pepin K.H."/>
            <person name="Johnson M."/>
            <person name="Bhonagiri V."/>
            <person name="Nash W.E."/>
            <person name="Mardis E.R."/>
            <person name="Wilson R.K."/>
        </authorList>
    </citation>
    <scope>NUCLEOTIDE SEQUENCE [LARGE SCALE GENOMIC DNA]</scope>
    <source>
        <strain evidence="5">DSM 10507 / JCM 14656 / S5a33</strain>
    </source>
</reference>
<dbReference type="Pfam" id="PF25137">
    <property type="entry name" value="ADH_Fe_C"/>
    <property type="match status" value="1"/>
</dbReference>
<keyword evidence="1" id="KW-0560">Oxidoreductase</keyword>
<dbReference type="InterPro" id="IPR039697">
    <property type="entry name" value="Alcohol_dehydrogenase_Fe"/>
</dbReference>
<evidence type="ECO:0000256" key="1">
    <source>
        <dbReference type="ARBA" id="ARBA00023002"/>
    </source>
</evidence>
<dbReference type="Pfam" id="PF00465">
    <property type="entry name" value="Fe-ADH"/>
    <property type="match status" value="1"/>
</dbReference>
<name>C0CMM1_BLAHS</name>
<feature type="domain" description="Alcohol dehydrogenase iron-type/glycerol dehydrogenase GldA" evidence="2">
    <location>
        <begin position="24"/>
        <end position="191"/>
    </location>
</feature>
<dbReference type="GO" id="GO:0004022">
    <property type="term" value="F:alcohol dehydrogenase (NAD+) activity"/>
    <property type="evidence" value="ECO:0007669"/>
    <property type="project" value="UniProtKB-ARBA"/>
</dbReference>
<dbReference type="EMBL" id="ACBZ01000111">
    <property type="protein sequence ID" value="EEG48986.1"/>
    <property type="molecule type" value="Genomic_DNA"/>
</dbReference>
<dbReference type="AlphaFoldDB" id="C0CMM1"/>
<dbReference type="InterPro" id="IPR056798">
    <property type="entry name" value="ADH_Fe_C"/>
</dbReference>
<organism evidence="4 5">
    <name type="scientific">Blautia hydrogenotrophica (strain DSM 10507 / JCM 14656 / S5a33)</name>
    <name type="common">Ruminococcus hydrogenotrophicus</name>
    <dbReference type="NCBI Taxonomy" id="476272"/>
    <lineage>
        <taxon>Bacteria</taxon>
        <taxon>Bacillati</taxon>
        <taxon>Bacillota</taxon>
        <taxon>Clostridia</taxon>
        <taxon>Lachnospirales</taxon>
        <taxon>Lachnospiraceae</taxon>
        <taxon>Blautia</taxon>
    </lineage>
</organism>
<gene>
    <name evidence="4" type="ORF">RUMHYD_02106</name>
</gene>
<dbReference type="HOGENOM" id="CLU_007207_0_0_9"/>
<dbReference type="SUPFAM" id="SSF56796">
    <property type="entry name" value="Dehydroquinate synthase-like"/>
    <property type="match status" value="1"/>
</dbReference>
<dbReference type="PATRIC" id="fig|476272.21.peg.1536"/>
<dbReference type="Gene3D" id="3.40.50.1970">
    <property type="match status" value="1"/>
</dbReference>
<evidence type="ECO:0000313" key="4">
    <source>
        <dbReference type="EMBL" id="EEG48986.1"/>
    </source>
</evidence>
<feature type="domain" description="Fe-containing alcohol dehydrogenase-like C-terminal" evidence="3">
    <location>
        <begin position="204"/>
        <end position="313"/>
    </location>
</feature>
<dbReference type="Proteomes" id="UP000003100">
    <property type="component" value="Unassembled WGS sequence"/>
</dbReference>
<proteinExistence type="predicted"/>
<evidence type="ECO:0000259" key="3">
    <source>
        <dbReference type="Pfam" id="PF25137"/>
    </source>
</evidence>
<keyword evidence="5" id="KW-1185">Reference proteome</keyword>
<dbReference type="PANTHER" id="PTHR11496:SF103">
    <property type="entry name" value="DEHYDROGENASE, PUTATIVE-RELATED"/>
    <property type="match status" value="1"/>
</dbReference>
<dbReference type="PANTHER" id="PTHR11496">
    <property type="entry name" value="ALCOHOL DEHYDROGENASE"/>
    <property type="match status" value="1"/>
</dbReference>
<protein>
    <submittedName>
        <fullName evidence="4">Uncharacterized protein</fullName>
    </submittedName>
</protein>
<dbReference type="eggNOG" id="COG1454">
    <property type="taxonomic scope" value="Bacteria"/>
</dbReference>
<evidence type="ECO:0000259" key="2">
    <source>
        <dbReference type="Pfam" id="PF00465"/>
    </source>
</evidence>
<comment type="caution">
    <text evidence="4">The sequence shown here is derived from an EMBL/GenBank/DDBJ whole genome shotgun (WGS) entry which is preliminary data.</text>
</comment>
<accession>C0CMM1</accession>
<dbReference type="GO" id="GO:0046872">
    <property type="term" value="F:metal ion binding"/>
    <property type="evidence" value="ECO:0007669"/>
    <property type="project" value="InterPro"/>
</dbReference>
<dbReference type="Gene3D" id="1.20.1090.10">
    <property type="entry name" value="Dehydroquinate synthase-like - alpha domain"/>
    <property type="match status" value="1"/>
</dbReference>
<sequence length="380" mass="42303">MLIWLWGIYQTKKGQVRKMFFYMPTKVYSEEQCVKRHGSELAALGEKALLVTGRHSARSNGSLKDVEEALESNGTGYILFDEIEENPSMETIMRARDLGIVQGADFVVGIGGGSPMDAAKAIALMMRHPDQDMDYLYQKGVDSSACPVVEIPTTCGTGSEVTPYAILTIHAKRTKSSISHKIYPSLALADPGYLKFAPESVLQSTAIDALGHFLESYLNSNATDYSRMLVRGGMRIWSKFRDVLDRKRELIEEDYQEMLNAATLGGMAITHTGTSLPHGLSYYVTYEEKVAHGKAVGIFLPGYLKAADSQTSRELLELIGFQEIEEFRAYIGRVLGEVMMPEELRAQAVRGLLENAEKLKNCPFSVDERALREIIEYSLD</sequence>
<evidence type="ECO:0000313" key="5">
    <source>
        <dbReference type="Proteomes" id="UP000003100"/>
    </source>
</evidence>
<reference evidence="4 5" key="2">
    <citation type="submission" date="2009-02" db="EMBL/GenBank/DDBJ databases">
        <title>Draft genome sequence of Blautia hydrogenotrophica DSM 10507 (Ruminococcus hydrogenotrophicus DSM 10507).</title>
        <authorList>
            <person name="Sudarsanam P."/>
            <person name="Ley R."/>
            <person name="Guruge J."/>
            <person name="Turnbaugh P.J."/>
            <person name="Mahowald M."/>
            <person name="Liep D."/>
            <person name="Gordon J."/>
        </authorList>
    </citation>
    <scope>NUCLEOTIDE SEQUENCE [LARGE SCALE GENOMIC DNA]</scope>
    <source>
        <strain evidence="5">DSM 10507 / JCM 14656 / S5a33</strain>
    </source>
</reference>
<dbReference type="CDD" id="cd08181">
    <property type="entry name" value="PPD-like"/>
    <property type="match status" value="1"/>
</dbReference>
<dbReference type="InterPro" id="IPR001670">
    <property type="entry name" value="ADH_Fe/GldA"/>
</dbReference>